<evidence type="ECO:0000256" key="13">
    <source>
        <dbReference type="ARBA" id="ARBA00022960"/>
    </source>
</evidence>
<dbReference type="Gene3D" id="3.40.50.20">
    <property type="match status" value="1"/>
</dbReference>
<evidence type="ECO:0000256" key="19">
    <source>
        <dbReference type="ARBA" id="ARBA00068427"/>
    </source>
</evidence>
<evidence type="ECO:0000256" key="17">
    <source>
        <dbReference type="ARBA" id="ARBA00047614"/>
    </source>
</evidence>
<evidence type="ECO:0000256" key="14">
    <source>
        <dbReference type="ARBA" id="ARBA00022984"/>
    </source>
</evidence>
<dbReference type="NCBIfam" id="NF002528">
    <property type="entry name" value="PRK01966.1-4"/>
    <property type="match status" value="1"/>
</dbReference>
<dbReference type="NCBIfam" id="TIGR01205">
    <property type="entry name" value="D_ala_D_alaTIGR"/>
    <property type="match status" value="1"/>
</dbReference>
<sequence>MNKLTLGILFGGASSEHDISCISAKSILENIDKEKYNIVMLGITKQGEWFLFDDDVTMIPNDKWLKSKSLKKAYITPDSKIHGIVTEDAEQIRLDAVFPVLHGKNGEDGTVQGLLQLAQIPFVGCDATSSGSCMDKAVTNAVADAFGIEQAKWCAFTEYEYGKDSRKCLDLAINKLGFPIFVKPANAGSSVGITKAHNEEELILGIEKAFKEDKKVILEEFIEGQEVEVAVLGNEEPVAAEVGQIVAAAEFYDFDAKYNNPASELHIPALLSEEKRNEVRQEALRAYKALSCEGMSRCDFFVTKDDQKVLLNEINTIPGQTSISMYPKLFEAVGVGYTELIDKLIDLAIKRGGII</sequence>
<organism evidence="28 29">
    <name type="scientific">Eubacterium coprostanoligenes</name>
    <dbReference type="NCBI Taxonomy" id="290054"/>
    <lineage>
        <taxon>Bacteria</taxon>
        <taxon>Bacillati</taxon>
        <taxon>Bacillota</taxon>
        <taxon>Clostridia</taxon>
        <taxon>Eubacteriales</taxon>
        <taxon>Eubacteriaceae</taxon>
        <taxon>Eubacterium</taxon>
    </lineage>
</organism>
<feature type="active site" evidence="23">
    <location>
        <position position="324"/>
    </location>
</feature>
<feature type="binding site" evidence="25">
    <location>
        <position position="313"/>
    </location>
    <ligand>
        <name>Mg(2+)</name>
        <dbReference type="ChEBI" id="CHEBI:18420"/>
        <label>2</label>
    </ligand>
</feature>
<evidence type="ECO:0000256" key="3">
    <source>
        <dbReference type="ARBA" id="ARBA00004496"/>
    </source>
</evidence>
<evidence type="ECO:0000256" key="8">
    <source>
        <dbReference type="ARBA" id="ARBA00022598"/>
    </source>
</evidence>
<dbReference type="GO" id="GO:0009252">
    <property type="term" value="P:peptidoglycan biosynthetic process"/>
    <property type="evidence" value="ECO:0007669"/>
    <property type="project" value="UniProtKB-UniRule"/>
</dbReference>
<keyword evidence="14 22" id="KW-0573">Peptidoglycan synthesis</keyword>
<evidence type="ECO:0000256" key="12">
    <source>
        <dbReference type="ARBA" id="ARBA00022842"/>
    </source>
</evidence>
<keyword evidence="11 26" id="KW-0067">ATP-binding</keyword>
<dbReference type="InterPro" id="IPR016185">
    <property type="entry name" value="PreATP-grasp_dom_sf"/>
</dbReference>
<evidence type="ECO:0000256" key="9">
    <source>
        <dbReference type="ARBA" id="ARBA00022723"/>
    </source>
</evidence>
<evidence type="ECO:0000313" key="29">
    <source>
        <dbReference type="Proteomes" id="UP000190657"/>
    </source>
</evidence>
<dbReference type="GO" id="GO:0005524">
    <property type="term" value="F:ATP binding"/>
    <property type="evidence" value="ECO:0007669"/>
    <property type="project" value="UniProtKB-UniRule"/>
</dbReference>
<evidence type="ECO:0000256" key="7">
    <source>
        <dbReference type="ARBA" id="ARBA00022490"/>
    </source>
</evidence>
<dbReference type="UniPathway" id="UPA00219"/>
<dbReference type="Proteomes" id="UP000190657">
    <property type="component" value="Unassembled WGS sequence"/>
</dbReference>
<dbReference type="NCBIfam" id="NF002378">
    <property type="entry name" value="PRK01372.1"/>
    <property type="match status" value="1"/>
</dbReference>
<comment type="catalytic activity">
    <reaction evidence="17 22">
        <text>2 D-alanine + ATP = D-alanyl-D-alanine + ADP + phosphate + H(+)</text>
        <dbReference type="Rhea" id="RHEA:11224"/>
        <dbReference type="ChEBI" id="CHEBI:15378"/>
        <dbReference type="ChEBI" id="CHEBI:30616"/>
        <dbReference type="ChEBI" id="CHEBI:43474"/>
        <dbReference type="ChEBI" id="CHEBI:57416"/>
        <dbReference type="ChEBI" id="CHEBI:57822"/>
        <dbReference type="ChEBI" id="CHEBI:456216"/>
        <dbReference type="EC" id="6.3.2.4"/>
    </reaction>
</comment>
<dbReference type="InterPro" id="IPR013815">
    <property type="entry name" value="ATP_grasp_subdomain_1"/>
</dbReference>
<comment type="cofactor">
    <cofactor evidence="1">
        <name>Mn(2+)</name>
        <dbReference type="ChEBI" id="CHEBI:29035"/>
    </cofactor>
</comment>
<dbReference type="PROSITE" id="PS50975">
    <property type="entry name" value="ATP_GRASP"/>
    <property type="match status" value="1"/>
</dbReference>
<feature type="binding site" evidence="25">
    <location>
        <position position="313"/>
    </location>
    <ligand>
        <name>Mg(2+)</name>
        <dbReference type="ChEBI" id="CHEBI:18420"/>
        <label>1</label>
    </ligand>
</feature>
<dbReference type="PROSITE" id="PS00844">
    <property type="entry name" value="DALA_DALA_LIGASE_2"/>
    <property type="match status" value="1"/>
</dbReference>
<feature type="binding site" evidence="24">
    <location>
        <begin position="181"/>
        <end position="183"/>
    </location>
    <ligand>
        <name>ATP</name>
        <dbReference type="ChEBI" id="CHEBI:30616"/>
    </ligand>
</feature>
<protein>
    <recommendedName>
        <fullName evidence="19 22">D-alanine--D-alanine ligase</fullName>
        <ecNumber evidence="6 22">6.3.2.4</ecNumber>
    </recommendedName>
    <alternativeName>
        <fullName evidence="21 22">D-Ala-D-Ala ligase</fullName>
    </alternativeName>
    <alternativeName>
        <fullName evidence="20 22">D-alanylalanine synthetase</fullName>
    </alternativeName>
</protein>
<comment type="pathway">
    <text evidence="18">Glycan biosynthesis.</text>
</comment>
<dbReference type="Pfam" id="PF07478">
    <property type="entry name" value="Dala_Dala_lig_C"/>
    <property type="match status" value="1"/>
</dbReference>
<dbReference type="FunFam" id="3.30.1490.20:FF:000007">
    <property type="entry name" value="D-alanine--D-alanine ligase"/>
    <property type="match status" value="1"/>
</dbReference>
<dbReference type="STRING" id="290054.SAMN02745114_00234"/>
<feature type="domain" description="ATP-grasp" evidence="27">
    <location>
        <begin position="140"/>
        <end position="346"/>
    </location>
</feature>
<keyword evidence="12 25" id="KW-0460">Magnesium</keyword>
<keyword evidence="8 22" id="KW-0436">Ligase</keyword>
<dbReference type="InterPro" id="IPR011127">
    <property type="entry name" value="Dala_Dala_lig_N"/>
</dbReference>
<keyword evidence="10 24" id="KW-0547">Nucleotide-binding</keyword>
<comment type="cofactor">
    <cofactor evidence="25">
        <name>Mg(2+)</name>
        <dbReference type="ChEBI" id="CHEBI:18420"/>
    </cofactor>
    <cofactor evidence="25">
        <name>Mn(2+)</name>
        <dbReference type="ChEBI" id="CHEBI:29035"/>
    </cofactor>
    <text evidence="25">Binds 2 magnesium or manganese ions per subunit.</text>
</comment>
<evidence type="ECO:0000256" key="20">
    <source>
        <dbReference type="ARBA" id="ARBA00076288"/>
    </source>
</evidence>
<dbReference type="RefSeq" id="WP_078767740.1">
    <property type="nucleotide sequence ID" value="NZ_FUWW01000002.1"/>
</dbReference>
<dbReference type="EMBL" id="FUWW01000002">
    <property type="protein sequence ID" value="SJZ36230.1"/>
    <property type="molecule type" value="Genomic_DNA"/>
</dbReference>
<dbReference type="GO" id="GO:0008360">
    <property type="term" value="P:regulation of cell shape"/>
    <property type="evidence" value="ECO:0007669"/>
    <property type="project" value="UniProtKB-KW"/>
</dbReference>
<evidence type="ECO:0000256" key="16">
    <source>
        <dbReference type="ARBA" id="ARBA00023316"/>
    </source>
</evidence>
<dbReference type="EC" id="6.3.2.4" evidence="6 22"/>
<dbReference type="SUPFAM" id="SSF56059">
    <property type="entry name" value="Glutathione synthetase ATP-binding domain-like"/>
    <property type="match status" value="1"/>
</dbReference>
<evidence type="ECO:0000256" key="24">
    <source>
        <dbReference type="PIRSR" id="PIRSR039102-2"/>
    </source>
</evidence>
<keyword evidence="9 25" id="KW-0479">Metal-binding</keyword>
<evidence type="ECO:0000256" key="23">
    <source>
        <dbReference type="PIRSR" id="PIRSR039102-1"/>
    </source>
</evidence>
<dbReference type="GO" id="GO:0071555">
    <property type="term" value="P:cell wall organization"/>
    <property type="evidence" value="ECO:0007669"/>
    <property type="project" value="UniProtKB-KW"/>
</dbReference>
<evidence type="ECO:0000256" key="4">
    <source>
        <dbReference type="ARBA" id="ARBA00004752"/>
    </source>
</evidence>
<keyword evidence="16 22" id="KW-0961">Cell wall biogenesis/degradation</keyword>
<dbReference type="InterPro" id="IPR011095">
    <property type="entry name" value="Dala_Dala_lig_C"/>
</dbReference>
<evidence type="ECO:0000256" key="10">
    <source>
        <dbReference type="ARBA" id="ARBA00022741"/>
    </source>
</evidence>
<evidence type="ECO:0000256" key="18">
    <source>
        <dbReference type="ARBA" id="ARBA00060592"/>
    </source>
</evidence>
<dbReference type="PIRSF" id="PIRSF039102">
    <property type="entry name" value="Ddl/VanB"/>
    <property type="match status" value="1"/>
</dbReference>
<evidence type="ECO:0000256" key="25">
    <source>
        <dbReference type="PIRSR" id="PIRSR039102-3"/>
    </source>
</evidence>
<dbReference type="InterPro" id="IPR000291">
    <property type="entry name" value="D-Ala_lig_Van_CS"/>
</dbReference>
<dbReference type="Gene3D" id="3.30.470.20">
    <property type="entry name" value="ATP-grasp fold, B domain"/>
    <property type="match status" value="1"/>
</dbReference>
<evidence type="ECO:0000256" key="6">
    <source>
        <dbReference type="ARBA" id="ARBA00012216"/>
    </source>
</evidence>
<feature type="active site" evidence="23">
    <location>
        <position position="189"/>
    </location>
</feature>
<dbReference type="Pfam" id="PF01820">
    <property type="entry name" value="Dala_Dala_lig_N"/>
    <property type="match status" value="1"/>
</dbReference>
<feature type="binding site" evidence="24">
    <location>
        <begin position="219"/>
        <end position="226"/>
    </location>
    <ligand>
        <name>ATP</name>
        <dbReference type="ChEBI" id="CHEBI:30616"/>
    </ligand>
</feature>
<feature type="binding site" evidence="25">
    <location>
        <position position="299"/>
    </location>
    <ligand>
        <name>Mg(2+)</name>
        <dbReference type="ChEBI" id="CHEBI:18420"/>
        <label>1</label>
    </ligand>
</feature>
<gene>
    <name evidence="22" type="primary">ddl</name>
    <name evidence="28" type="ORF">SAMN02745114_00234</name>
</gene>
<dbReference type="OrthoDB" id="9813261at2"/>
<feature type="binding site" evidence="24">
    <location>
        <position position="136"/>
    </location>
    <ligand>
        <name>ATP</name>
        <dbReference type="ChEBI" id="CHEBI:30616"/>
    </ligand>
</feature>
<evidence type="ECO:0000256" key="11">
    <source>
        <dbReference type="ARBA" id="ARBA00022840"/>
    </source>
</evidence>
<evidence type="ECO:0000256" key="5">
    <source>
        <dbReference type="ARBA" id="ARBA00010871"/>
    </source>
</evidence>
<feature type="active site" evidence="23">
    <location>
        <position position="16"/>
    </location>
</feature>
<dbReference type="GO" id="GO:0046872">
    <property type="term" value="F:metal ion binding"/>
    <property type="evidence" value="ECO:0007669"/>
    <property type="project" value="UniProtKB-KW"/>
</dbReference>
<comment type="pathway">
    <text evidence="4 22">Cell wall biogenesis; peptidoglycan biosynthesis.</text>
</comment>
<name>A0A1T4K1A4_9FIRM</name>
<dbReference type="PROSITE" id="PS00843">
    <property type="entry name" value="DALA_DALA_LIGASE_1"/>
    <property type="match status" value="1"/>
</dbReference>
<dbReference type="Gene3D" id="3.30.1490.20">
    <property type="entry name" value="ATP-grasp fold, A domain"/>
    <property type="match status" value="1"/>
</dbReference>
<comment type="similarity">
    <text evidence="5 22">Belongs to the D-alanine--D-alanine ligase family.</text>
</comment>
<evidence type="ECO:0000313" key="28">
    <source>
        <dbReference type="EMBL" id="SJZ36230.1"/>
    </source>
</evidence>
<reference evidence="28 29" key="1">
    <citation type="submission" date="2017-02" db="EMBL/GenBank/DDBJ databases">
        <authorList>
            <person name="Peterson S.W."/>
        </authorList>
    </citation>
    <scope>NUCLEOTIDE SEQUENCE [LARGE SCALE GENOMIC DNA]</scope>
    <source>
        <strain evidence="28 29">ATCC 51222</strain>
    </source>
</reference>
<evidence type="ECO:0000256" key="21">
    <source>
        <dbReference type="ARBA" id="ARBA00077154"/>
    </source>
</evidence>
<keyword evidence="7 22" id="KW-0963">Cytoplasm</keyword>
<keyword evidence="13 22" id="KW-0133">Cell shape</keyword>
<dbReference type="InterPro" id="IPR011761">
    <property type="entry name" value="ATP-grasp"/>
</dbReference>
<dbReference type="GO" id="GO:0005829">
    <property type="term" value="C:cytosol"/>
    <property type="evidence" value="ECO:0007669"/>
    <property type="project" value="TreeGrafter"/>
</dbReference>
<feature type="binding site" evidence="24">
    <location>
        <begin position="189"/>
        <end position="190"/>
    </location>
    <ligand>
        <name>ATP</name>
        <dbReference type="ChEBI" id="CHEBI:30616"/>
    </ligand>
</feature>
<dbReference type="PANTHER" id="PTHR23132:SF25">
    <property type="entry name" value="D-ALANINE--D-ALANINE LIGASE A"/>
    <property type="match status" value="1"/>
</dbReference>
<evidence type="ECO:0000256" key="2">
    <source>
        <dbReference type="ARBA" id="ARBA00003921"/>
    </source>
</evidence>
<comment type="subcellular location">
    <subcellularLocation>
        <location evidence="3 22">Cytoplasm</location>
    </subcellularLocation>
</comment>
<evidence type="ECO:0000259" key="27">
    <source>
        <dbReference type="PROSITE" id="PS50975"/>
    </source>
</evidence>
<keyword evidence="15 25" id="KW-0464">Manganese</keyword>
<evidence type="ECO:0000256" key="1">
    <source>
        <dbReference type="ARBA" id="ARBA00001936"/>
    </source>
</evidence>
<evidence type="ECO:0000256" key="22">
    <source>
        <dbReference type="HAMAP-Rule" id="MF_00047"/>
    </source>
</evidence>
<feature type="binding site" evidence="25">
    <location>
        <position position="315"/>
    </location>
    <ligand>
        <name>Mg(2+)</name>
        <dbReference type="ChEBI" id="CHEBI:18420"/>
        <label>2</label>
    </ligand>
</feature>
<comment type="function">
    <text evidence="2 22">Cell wall formation.</text>
</comment>
<dbReference type="SUPFAM" id="SSF52440">
    <property type="entry name" value="PreATP-grasp domain"/>
    <property type="match status" value="1"/>
</dbReference>
<accession>A0A1T4K1A4</accession>
<dbReference type="FunFam" id="3.30.470.20:FF:000008">
    <property type="entry name" value="D-alanine--D-alanine ligase"/>
    <property type="match status" value="1"/>
</dbReference>
<proteinExistence type="inferred from homology"/>
<dbReference type="GO" id="GO:0008716">
    <property type="term" value="F:D-alanine-D-alanine ligase activity"/>
    <property type="evidence" value="ECO:0007669"/>
    <property type="project" value="UniProtKB-UniRule"/>
</dbReference>
<dbReference type="AlphaFoldDB" id="A0A1T4K1A4"/>
<keyword evidence="29" id="KW-1185">Reference proteome</keyword>
<dbReference type="InterPro" id="IPR005905">
    <property type="entry name" value="D_ala_D_ala"/>
</dbReference>
<feature type="binding site" evidence="24">
    <location>
        <begin position="312"/>
        <end position="313"/>
    </location>
    <ligand>
        <name>ATP</name>
        <dbReference type="ChEBI" id="CHEBI:30616"/>
    </ligand>
</feature>
<evidence type="ECO:0000256" key="15">
    <source>
        <dbReference type="ARBA" id="ARBA00023211"/>
    </source>
</evidence>
<dbReference type="HAMAP" id="MF_00047">
    <property type="entry name" value="Dala_Dala_lig"/>
    <property type="match status" value="1"/>
</dbReference>
<evidence type="ECO:0000256" key="26">
    <source>
        <dbReference type="PROSITE-ProRule" id="PRU00409"/>
    </source>
</evidence>
<dbReference type="PANTHER" id="PTHR23132">
    <property type="entry name" value="D-ALANINE--D-ALANINE LIGASE"/>
    <property type="match status" value="1"/>
</dbReference>